<keyword evidence="2" id="KW-0378">Hydrolase</keyword>
<reference evidence="4 5" key="1">
    <citation type="submission" date="2020-06" db="EMBL/GenBank/DDBJ databases">
        <title>Complete Genome Sequence of Clostridium muelleri sp. nov. P21T, an Acid-Alcohol Producing Acetogen Isolated from Old Hay.</title>
        <authorList>
            <person name="Duncan K.E."/>
            <person name="Tanner R.S."/>
        </authorList>
    </citation>
    <scope>NUCLEOTIDE SEQUENCE [LARGE SCALE GENOMIC DNA]</scope>
    <source>
        <strain evidence="4 5">P21</strain>
    </source>
</reference>
<evidence type="ECO:0000313" key="4">
    <source>
        <dbReference type="EMBL" id="NMM63710.1"/>
    </source>
</evidence>
<keyword evidence="1" id="KW-0479">Metal-binding</keyword>
<dbReference type="InterPro" id="IPR017508">
    <property type="entry name" value="HipA_N1"/>
</dbReference>
<proteinExistence type="predicted"/>
<dbReference type="SMART" id="SM00910">
    <property type="entry name" value="HIRAN"/>
    <property type="match status" value="1"/>
</dbReference>
<gene>
    <name evidence="4" type="ORF">HBE96_13715</name>
</gene>
<evidence type="ECO:0000259" key="3">
    <source>
        <dbReference type="SMART" id="SM00910"/>
    </source>
</evidence>
<comment type="caution">
    <text evidence="4">The sequence shown here is derived from an EMBL/GenBank/DDBJ whole genome shotgun (WGS) entry which is preliminary data.</text>
</comment>
<keyword evidence="5" id="KW-1185">Reference proteome</keyword>
<dbReference type="Pfam" id="PF13657">
    <property type="entry name" value="Couple_hipA"/>
    <property type="match status" value="1"/>
</dbReference>
<organism evidence="4 5">
    <name type="scientific">Clostridium muellerianum</name>
    <dbReference type="NCBI Taxonomy" id="2716538"/>
    <lineage>
        <taxon>Bacteria</taxon>
        <taxon>Bacillati</taxon>
        <taxon>Bacillota</taxon>
        <taxon>Clostridia</taxon>
        <taxon>Eubacteriales</taxon>
        <taxon>Clostridiaceae</taxon>
        <taxon>Clostridium</taxon>
    </lineage>
</organism>
<dbReference type="Pfam" id="PF08797">
    <property type="entry name" value="HIRAN"/>
    <property type="match status" value="1"/>
</dbReference>
<sequence>MNTRDYIYLVWKYYKTRQRYIVGELSKNGKYEFRYKAEDINKAIKNGFKPLIAFPDINEVYESYDIFPAFSSRLPDKRRKDVKEILAKYKLEKYDAFELLKKSGGKLPTDSLEFIDPIFLDETNIEREFYIAGVRYYDYCDEKSKNTKLKLDINEKLILEKDYNNKYDKYAIKVINKENKIIGYIPVFFSKEISEAIENNRKIKCVVINKECSDTCEECIKVKLTII</sequence>
<evidence type="ECO:0000256" key="1">
    <source>
        <dbReference type="ARBA" id="ARBA00022723"/>
    </source>
</evidence>
<evidence type="ECO:0000256" key="2">
    <source>
        <dbReference type="ARBA" id="ARBA00022801"/>
    </source>
</evidence>
<dbReference type="EMBL" id="JABBNI010000025">
    <property type="protein sequence ID" value="NMM63710.1"/>
    <property type="molecule type" value="Genomic_DNA"/>
</dbReference>
<keyword evidence="4" id="KW-0238">DNA-binding</keyword>
<dbReference type="GO" id="GO:0003677">
    <property type="term" value="F:DNA binding"/>
    <property type="evidence" value="ECO:0007669"/>
    <property type="project" value="UniProtKB-KW"/>
</dbReference>
<dbReference type="InterPro" id="IPR014905">
    <property type="entry name" value="HIRAN"/>
</dbReference>
<feature type="domain" description="HIRAN" evidence="3">
    <location>
        <begin position="125"/>
        <end position="226"/>
    </location>
</feature>
<name>A0A7Y0EHR3_9CLOT</name>
<dbReference type="Proteomes" id="UP000537131">
    <property type="component" value="Unassembled WGS sequence"/>
</dbReference>
<accession>A0A7Y0EHR3</accession>
<dbReference type="AlphaFoldDB" id="A0A7Y0EHR3"/>
<dbReference type="GO" id="GO:0016818">
    <property type="term" value="F:hydrolase activity, acting on acid anhydrides, in phosphorus-containing anhydrides"/>
    <property type="evidence" value="ECO:0007669"/>
    <property type="project" value="InterPro"/>
</dbReference>
<evidence type="ECO:0000313" key="5">
    <source>
        <dbReference type="Proteomes" id="UP000537131"/>
    </source>
</evidence>
<dbReference type="Gene3D" id="3.30.70.2330">
    <property type="match status" value="1"/>
</dbReference>
<protein>
    <submittedName>
        <fullName evidence="4">DNA-binding protein</fullName>
    </submittedName>
</protein>
<dbReference type="GO" id="GO:0008270">
    <property type="term" value="F:zinc ion binding"/>
    <property type="evidence" value="ECO:0007669"/>
    <property type="project" value="InterPro"/>
</dbReference>